<dbReference type="SUPFAM" id="SSF52540">
    <property type="entry name" value="P-loop containing nucleoside triphosphate hydrolases"/>
    <property type="match status" value="1"/>
</dbReference>
<feature type="region of interest" description="Disordered" evidence="8">
    <location>
        <begin position="139"/>
        <end position="159"/>
    </location>
</feature>
<dbReference type="GO" id="GO:0007019">
    <property type="term" value="P:microtubule depolymerization"/>
    <property type="evidence" value="ECO:0007669"/>
    <property type="project" value="TreeGrafter"/>
</dbReference>
<feature type="compositionally biased region" description="Polar residues" evidence="8">
    <location>
        <begin position="577"/>
        <end position="620"/>
    </location>
</feature>
<evidence type="ECO:0000256" key="3">
    <source>
        <dbReference type="ARBA" id="ARBA00022840"/>
    </source>
</evidence>
<dbReference type="InterPro" id="IPR027417">
    <property type="entry name" value="P-loop_NTPase"/>
</dbReference>
<dbReference type="GO" id="GO:0005874">
    <property type="term" value="C:microtubule"/>
    <property type="evidence" value="ECO:0007669"/>
    <property type="project" value="UniProtKB-KW"/>
</dbReference>
<proteinExistence type="inferred from homology"/>
<comment type="caution">
    <text evidence="10">The sequence shown here is derived from an EMBL/GenBank/DDBJ whole genome shotgun (WGS) entry which is preliminary data.</text>
</comment>
<evidence type="ECO:0000256" key="5">
    <source>
        <dbReference type="ARBA" id="ARBA00061030"/>
    </source>
</evidence>
<feature type="region of interest" description="Disordered" evidence="8">
    <location>
        <begin position="561"/>
        <end position="664"/>
    </location>
</feature>
<dbReference type="Proteomes" id="UP000245383">
    <property type="component" value="Unassembled WGS sequence"/>
</dbReference>
<dbReference type="OrthoDB" id="3176171at2759"/>
<feature type="compositionally biased region" description="Low complexity" evidence="8">
    <location>
        <begin position="562"/>
        <end position="576"/>
    </location>
</feature>
<evidence type="ECO:0000256" key="1">
    <source>
        <dbReference type="ARBA" id="ARBA00022701"/>
    </source>
</evidence>
<dbReference type="InterPro" id="IPR001752">
    <property type="entry name" value="Kinesin_motor_dom"/>
</dbReference>
<feature type="region of interest" description="Disordered" evidence="8">
    <location>
        <begin position="682"/>
        <end position="708"/>
    </location>
</feature>
<dbReference type="PROSITE" id="PS00411">
    <property type="entry name" value="KINESIN_MOTOR_1"/>
    <property type="match status" value="1"/>
</dbReference>
<evidence type="ECO:0000256" key="2">
    <source>
        <dbReference type="ARBA" id="ARBA00022741"/>
    </source>
</evidence>
<evidence type="ECO:0000256" key="6">
    <source>
        <dbReference type="PROSITE-ProRule" id="PRU00283"/>
    </source>
</evidence>
<feature type="compositionally biased region" description="Low complexity" evidence="8">
    <location>
        <begin position="629"/>
        <end position="661"/>
    </location>
</feature>
<reference evidence="10 11" key="1">
    <citation type="journal article" date="2018" name="MBio">
        <title>Comparative Genomics Reveals the Core Gene Toolbox for the Fungus-Insect Symbiosis.</title>
        <authorList>
            <person name="Wang Y."/>
            <person name="Stata M."/>
            <person name="Wang W."/>
            <person name="Stajich J.E."/>
            <person name="White M.M."/>
            <person name="Moncalvo J.M."/>
        </authorList>
    </citation>
    <scope>NUCLEOTIDE SEQUENCE [LARGE SCALE GENOMIC DNA]</scope>
    <source>
        <strain evidence="10 11">SWE-8-4</strain>
    </source>
</reference>
<dbReference type="PRINTS" id="PR00380">
    <property type="entry name" value="KINESINHEAVY"/>
</dbReference>
<keyword evidence="3 6" id="KW-0067">ATP-binding</keyword>
<gene>
    <name evidence="10" type="ORF">BB561_005946</name>
</gene>
<dbReference type="PROSITE" id="PS50067">
    <property type="entry name" value="KINESIN_MOTOR_2"/>
    <property type="match status" value="1"/>
</dbReference>
<evidence type="ECO:0000256" key="4">
    <source>
        <dbReference type="ARBA" id="ARBA00023175"/>
    </source>
</evidence>
<evidence type="ECO:0000313" key="10">
    <source>
        <dbReference type="EMBL" id="PVU88270.1"/>
    </source>
</evidence>
<accession>A0A2T9Y7D7</accession>
<sequence>MSSENLLKLLALNNLEHLLPQLLSIGVTNFNELAKLEYSDYPNAGVVTIEEFENLSELVSHLREELGQSFQSQHNTITTGTHIDTIPSNIRSNITNHSLRKSNNTPPTRERVYQNLLEDSSEYQESVYSTDKYELSDYTDDNLLSHDGDETDASASYSNLDNTSSELSFTIKKEIDIDLLEPRRVIRQGTSTKNSLLNAYGVPTKNPPASKTTPGSSAKKKLALKTLALKNKSQIVVCVRKRPLSSVEKIKNESDIISSSTKMLAVHENKKKVDLTKYIEEHRFCFDRVFNETETNRCVYNSVISPLVEHVFNGGNATCFAYGQTGSGKTHTMLDSNEGLYILAGHDIFKKIKNLKYNDLQVVVVFYEIYLNDVYDLLNNRKKLHAREKADRNVCIKDIAEVSISSTKDLLSVFEYGNKNRSIGSTGANSDSSRSHAIMQIELRKSASNSPIGTTLGKLSFIDLAGNERGADRGEAQNDPTTRREGSEINKSLLALKECIRSLDLGKTHQPFRQSRLTLVLRDSFIGDSLCCMIATVAPNNSNCEHTLNTLRYADRVKSIKNKSSSPHPLLKSPSNITSSRPTLSNKNLPNSKFTSNPPPSQDDSINETSNSNKNVLRQNYKSHDDNKLLSPKKISKSLTSVGNNTYTSTNTNKNNNASLNFPKVSENTLKPKTHLINKLAANETTQRRQSISHRKHRESSAIADSNLTKVANLSNNILSTGVNSRSQTSEDHLKQKTKLGSRLSPPEISGVRSLSNHAKSSDRKLTGEQDLTGFGIPNDSASYSNFLDSDLTSKSLTLTENINCENNNYRSSNSPDSQNLLTQVDLFTKQHLKHIHFLKKACREEVLSMVMYNTFNTNKSTQQHSFDYSLQKIAENDSDNSLSTTPSSHLIKNDEILSPTSKNFENKYSLNDLFELYQSSSSNDIVVRRRQDGHIFKSLDEAKKQTANEYLLQLDCILEAEMEEIKGMRMELSELLSKFF</sequence>
<organism evidence="10 11">
    <name type="scientific">Smittium simulii</name>
    <dbReference type="NCBI Taxonomy" id="133385"/>
    <lineage>
        <taxon>Eukaryota</taxon>
        <taxon>Fungi</taxon>
        <taxon>Fungi incertae sedis</taxon>
        <taxon>Zoopagomycota</taxon>
        <taxon>Kickxellomycotina</taxon>
        <taxon>Harpellomycetes</taxon>
        <taxon>Harpellales</taxon>
        <taxon>Legeriomycetaceae</taxon>
        <taxon>Smittium</taxon>
    </lineage>
</organism>
<dbReference type="GO" id="GO:0003777">
    <property type="term" value="F:microtubule motor activity"/>
    <property type="evidence" value="ECO:0007669"/>
    <property type="project" value="InterPro"/>
</dbReference>
<dbReference type="Pfam" id="PF00225">
    <property type="entry name" value="Kinesin"/>
    <property type="match status" value="1"/>
</dbReference>
<protein>
    <recommendedName>
        <fullName evidence="7">Kinesin-like protein</fullName>
    </recommendedName>
</protein>
<comment type="similarity">
    <text evidence="5">Belongs to the TRAFAC class myosin-kinesin ATPase superfamily. Kinesin family. KIN-13 subfamily.</text>
</comment>
<dbReference type="SMART" id="SM00129">
    <property type="entry name" value="KISc"/>
    <property type="match status" value="1"/>
</dbReference>
<dbReference type="AlphaFoldDB" id="A0A2T9Y7D7"/>
<dbReference type="Gene3D" id="3.40.850.10">
    <property type="entry name" value="Kinesin motor domain"/>
    <property type="match status" value="1"/>
</dbReference>
<keyword evidence="1 7" id="KW-0493">Microtubule</keyword>
<evidence type="ECO:0000259" key="9">
    <source>
        <dbReference type="PROSITE" id="PS50067"/>
    </source>
</evidence>
<dbReference type="STRING" id="133385.A0A2T9Y7D7"/>
<evidence type="ECO:0000313" key="11">
    <source>
        <dbReference type="Proteomes" id="UP000245383"/>
    </source>
</evidence>
<feature type="domain" description="Kinesin motor" evidence="9">
    <location>
        <begin position="234"/>
        <end position="560"/>
    </location>
</feature>
<dbReference type="InterPro" id="IPR036961">
    <property type="entry name" value="Kinesin_motor_dom_sf"/>
</dbReference>
<dbReference type="GO" id="GO:0005524">
    <property type="term" value="F:ATP binding"/>
    <property type="evidence" value="ECO:0007669"/>
    <property type="project" value="UniProtKB-UniRule"/>
</dbReference>
<dbReference type="PANTHER" id="PTHR47971">
    <property type="entry name" value="KINESIN-RELATED PROTEIN 6"/>
    <property type="match status" value="1"/>
</dbReference>
<dbReference type="GO" id="GO:0007018">
    <property type="term" value="P:microtubule-based movement"/>
    <property type="evidence" value="ECO:0007669"/>
    <property type="project" value="InterPro"/>
</dbReference>
<dbReference type="CDD" id="cd01367">
    <property type="entry name" value="KISc_KIF2_like"/>
    <property type="match status" value="1"/>
</dbReference>
<feature type="region of interest" description="Disordered" evidence="8">
    <location>
        <begin position="197"/>
        <end position="217"/>
    </location>
</feature>
<dbReference type="FunFam" id="3.40.850.10:FF:000012">
    <property type="entry name" value="Kinesin-like protein"/>
    <property type="match status" value="1"/>
</dbReference>
<evidence type="ECO:0000256" key="7">
    <source>
        <dbReference type="RuleBase" id="RU000394"/>
    </source>
</evidence>
<dbReference type="GO" id="GO:0008017">
    <property type="term" value="F:microtubule binding"/>
    <property type="evidence" value="ECO:0007669"/>
    <property type="project" value="InterPro"/>
</dbReference>
<evidence type="ECO:0000256" key="8">
    <source>
        <dbReference type="SAM" id="MobiDB-lite"/>
    </source>
</evidence>
<dbReference type="EMBL" id="MBFR01000399">
    <property type="protein sequence ID" value="PVU88270.1"/>
    <property type="molecule type" value="Genomic_DNA"/>
</dbReference>
<dbReference type="InterPro" id="IPR019821">
    <property type="entry name" value="Kinesin_motor_CS"/>
</dbReference>
<dbReference type="PANTHER" id="PTHR47971:SF20">
    <property type="entry name" value="KINESIN-LIKE PROTEIN KIF24"/>
    <property type="match status" value="1"/>
</dbReference>
<keyword evidence="2 6" id="KW-0547">Nucleotide-binding</keyword>
<name>A0A2T9Y7D7_9FUNG</name>
<feature type="binding site" evidence="6">
    <location>
        <begin position="323"/>
        <end position="330"/>
    </location>
    <ligand>
        <name>ATP</name>
        <dbReference type="ChEBI" id="CHEBI:30616"/>
    </ligand>
</feature>
<keyword evidence="11" id="KW-1185">Reference proteome</keyword>
<keyword evidence="4 6" id="KW-0505">Motor protein</keyword>
<dbReference type="InterPro" id="IPR027640">
    <property type="entry name" value="Kinesin-like_fam"/>
</dbReference>
<feature type="region of interest" description="Disordered" evidence="8">
    <location>
        <begin position="720"/>
        <end position="777"/>
    </location>
</feature>